<sequence>MTDGDRIKAVAELWAAHREAAFPARLRAVDIAGVGMVMLDADAAGCISTWLVNGGDLDDWWWDVLAAREQDLARVVPQLAGYEASYYQRLLDMTVLVLGPPDDFASWHPSLTAP</sequence>
<comment type="caution">
    <text evidence="1">The sequence shown here is derived from an EMBL/GenBank/DDBJ whole genome shotgun (WGS) entry which is preliminary data.</text>
</comment>
<organism evidence="1 2">
    <name type="scientific">Micromonospora tarensis</name>
    <dbReference type="NCBI Taxonomy" id="2806100"/>
    <lineage>
        <taxon>Bacteria</taxon>
        <taxon>Bacillati</taxon>
        <taxon>Actinomycetota</taxon>
        <taxon>Actinomycetes</taxon>
        <taxon>Micromonosporales</taxon>
        <taxon>Micromonosporaceae</taxon>
        <taxon>Micromonospora</taxon>
    </lineage>
</organism>
<gene>
    <name evidence="1" type="ORF">JM949_23315</name>
</gene>
<accession>A0ABS1YKX8</accession>
<proteinExistence type="predicted"/>
<evidence type="ECO:0000313" key="1">
    <source>
        <dbReference type="EMBL" id="MBM0278075.1"/>
    </source>
</evidence>
<protein>
    <submittedName>
        <fullName evidence="1">Uncharacterized protein</fullName>
    </submittedName>
</protein>
<dbReference type="RefSeq" id="WP_203150471.1">
    <property type="nucleotide sequence ID" value="NZ_JAEVHL010000142.1"/>
</dbReference>
<keyword evidence="2" id="KW-1185">Reference proteome</keyword>
<dbReference type="EMBL" id="JAEVHL010000142">
    <property type="protein sequence ID" value="MBM0278075.1"/>
    <property type="molecule type" value="Genomic_DNA"/>
</dbReference>
<name>A0ABS1YKX8_9ACTN</name>
<reference evidence="1 2" key="1">
    <citation type="submission" date="2021-01" db="EMBL/GenBank/DDBJ databases">
        <title>Draft genome sequence of Micromonospora sp. strain STR1s_6.</title>
        <authorList>
            <person name="Karlyshev A."/>
            <person name="Jawad R."/>
        </authorList>
    </citation>
    <scope>NUCLEOTIDE SEQUENCE [LARGE SCALE GENOMIC DNA]</scope>
    <source>
        <strain evidence="1 2">STR1S-6</strain>
    </source>
</reference>
<evidence type="ECO:0000313" key="2">
    <source>
        <dbReference type="Proteomes" id="UP000622245"/>
    </source>
</evidence>
<dbReference type="Proteomes" id="UP000622245">
    <property type="component" value="Unassembled WGS sequence"/>
</dbReference>